<dbReference type="EMBL" id="BARS01002757">
    <property type="protein sequence ID" value="GAF72335.1"/>
    <property type="molecule type" value="Genomic_DNA"/>
</dbReference>
<accession>X0T8C3</accession>
<reference evidence="2" key="1">
    <citation type="journal article" date="2014" name="Front. Microbiol.">
        <title>High frequency of phylogenetically diverse reductive dehalogenase-homologous genes in deep subseafloor sedimentary metagenomes.</title>
        <authorList>
            <person name="Kawai M."/>
            <person name="Futagami T."/>
            <person name="Toyoda A."/>
            <person name="Takaki Y."/>
            <person name="Nishi S."/>
            <person name="Hori S."/>
            <person name="Arai W."/>
            <person name="Tsubouchi T."/>
            <person name="Morono Y."/>
            <person name="Uchiyama I."/>
            <person name="Ito T."/>
            <person name="Fujiyama A."/>
            <person name="Inagaki F."/>
            <person name="Takami H."/>
        </authorList>
    </citation>
    <scope>NUCLEOTIDE SEQUENCE</scope>
    <source>
        <strain evidence="2">Expedition CK06-06</strain>
    </source>
</reference>
<comment type="caution">
    <text evidence="2">The sequence shown here is derived from an EMBL/GenBank/DDBJ whole genome shotgun (WGS) entry which is preliminary data.</text>
</comment>
<feature type="non-terminal residue" evidence="2">
    <location>
        <position position="132"/>
    </location>
</feature>
<gene>
    <name evidence="2" type="ORF">S01H1_05286</name>
</gene>
<proteinExistence type="predicted"/>
<dbReference type="InterPro" id="IPR017896">
    <property type="entry name" value="4Fe4S_Fe-S-bd"/>
</dbReference>
<dbReference type="Pfam" id="PF12838">
    <property type="entry name" value="Fer4_7"/>
    <property type="match status" value="1"/>
</dbReference>
<name>X0T8C3_9ZZZZ</name>
<evidence type="ECO:0000313" key="2">
    <source>
        <dbReference type="EMBL" id="GAF72335.1"/>
    </source>
</evidence>
<feature type="domain" description="4Fe-4S ferredoxin-type" evidence="1">
    <location>
        <begin position="5"/>
        <end position="35"/>
    </location>
</feature>
<dbReference type="InterPro" id="IPR007516">
    <property type="entry name" value="Co_F420_Hydgase/DH_bsu_N"/>
</dbReference>
<dbReference type="PROSITE" id="PS51379">
    <property type="entry name" value="4FE4S_FER_2"/>
    <property type="match status" value="2"/>
</dbReference>
<feature type="domain" description="4Fe-4S ferredoxin-type" evidence="1">
    <location>
        <begin position="39"/>
        <end position="66"/>
    </location>
</feature>
<dbReference type="AlphaFoldDB" id="X0T8C3"/>
<organism evidence="2">
    <name type="scientific">marine sediment metagenome</name>
    <dbReference type="NCBI Taxonomy" id="412755"/>
    <lineage>
        <taxon>unclassified sequences</taxon>
        <taxon>metagenomes</taxon>
        <taxon>ecological metagenomes</taxon>
    </lineage>
</organism>
<dbReference type="Gene3D" id="3.30.70.20">
    <property type="match status" value="1"/>
</dbReference>
<sequence>MQKSSVMKTRELDLCTSCEICAAVCSKAAIIMEYKFGQFLPKVDDKKCIKYGLCLKLCPGIDIDPLKLRQEKISNHIIDGHCLESYTAYSNDPKIRRNSASGGLITTLIIELIKNKEFDAAFVLDFDKFDGK</sequence>
<evidence type="ECO:0000259" key="1">
    <source>
        <dbReference type="PROSITE" id="PS51379"/>
    </source>
</evidence>
<protein>
    <recommendedName>
        <fullName evidence="1">4Fe-4S ferredoxin-type domain-containing protein</fullName>
    </recommendedName>
</protein>
<dbReference type="Pfam" id="PF04422">
    <property type="entry name" value="FrhB_FdhB_N"/>
    <property type="match status" value="1"/>
</dbReference>
<dbReference type="SUPFAM" id="SSF54862">
    <property type="entry name" value="4Fe-4S ferredoxins"/>
    <property type="match status" value="1"/>
</dbReference>